<dbReference type="GO" id="GO:0016989">
    <property type="term" value="F:sigma factor antagonist activity"/>
    <property type="evidence" value="ECO:0007669"/>
    <property type="project" value="InterPro"/>
</dbReference>
<comment type="function">
    <text evidence="7">An anti-sigma factor for extracytoplasmic function (ECF) sigma factor sigma-E (RpoE). ECF sigma factors are held in an inactive form by an anti-sigma factor until released by regulated intramembrane proteolysis (RIP). RIP occurs when an extracytoplasmic signal triggers a concerted proteolytic cascade to transmit information and elicit cellular responses. The membrane-spanning regulatory substrate protein is first cut periplasmically (site-1 protease, S1P, DegS), then within the membrane itself (site-2 protease, S2P, RseP), while cytoplasmic proteases finish degrading the anti-sigma factor, liberating sigma-E.</text>
</comment>
<evidence type="ECO:0000256" key="4">
    <source>
        <dbReference type="ARBA" id="ARBA00022692"/>
    </source>
</evidence>
<organism evidence="10 11">
    <name type="scientific">Catenovulum maritimum</name>
    <dbReference type="NCBI Taxonomy" id="1513271"/>
    <lineage>
        <taxon>Bacteria</taxon>
        <taxon>Pseudomonadati</taxon>
        <taxon>Pseudomonadota</taxon>
        <taxon>Gammaproteobacteria</taxon>
        <taxon>Alteromonadales</taxon>
        <taxon>Alteromonadaceae</taxon>
        <taxon>Catenovulum</taxon>
    </lineage>
</organism>
<comment type="similarity">
    <text evidence="2 7">Belongs to the RseA family.</text>
</comment>
<dbReference type="Proteomes" id="UP000037600">
    <property type="component" value="Unassembled WGS sequence"/>
</dbReference>
<dbReference type="InterPro" id="IPR005572">
    <property type="entry name" value="Anti-sigma_E_RseA_N"/>
</dbReference>
<dbReference type="Pfam" id="PF03873">
    <property type="entry name" value="RseA_C"/>
    <property type="match status" value="1"/>
</dbReference>
<dbReference type="SUPFAM" id="SSF89069">
    <property type="entry name" value="N-terminal, cytoplasmic domain of anti-sigmaE factor RseA"/>
    <property type="match status" value="1"/>
</dbReference>
<dbReference type="PIRSF" id="PIRSF016938">
    <property type="entry name" value="RseA"/>
    <property type="match status" value="1"/>
</dbReference>
<keyword evidence="4" id="KW-0812">Transmembrane</keyword>
<reference evidence="10 11" key="1">
    <citation type="submission" date="2015-04" db="EMBL/GenBank/DDBJ databases">
        <title>Draft Genome Sequence of the Novel Agar-Digesting Marine Bacterium Q1.</title>
        <authorList>
            <person name="Li Y."/>
            <person name="Li D."/>
            <person name="Chen G."/>
            <person name="Du Z."/>
        </authorList>
    </citation>
    <scope>NUCLEOTIDE SEQUENCE [LARGE SCALE GENOMIC DNA]</scope>
    <source>
        <strain evidence="10 11">Q1</strain>
    </source>
</reference>
<evidence type="ECO:0000259" key="9">
    <source>
        <dbReference type="Pfam" id="PF03873"/>
    </source>
</evidence>
<comment type="caution">
    <text evidence="10">The sequence shown here is derived from an EMBL/GenBank/DDBJ whole genome shotgun (WGS) entry which is preliminary data.</text>
</comment>
<comment type="subunit">
    <text evidence="7">Interacts 1:1 with ECF RNA polymerase sigma-E (RpoE); this inhibits the interaction of sigma-E with the RNA polymerase catalytic core and leads to a decreased expression of sigma-E-regulated genes. Interacts with RseB.</text>
</comment>
<dbReference type="PATRIC" id="fig|1513271.3.peg.3073"/>
<feature type="domain" description="Anti sigma-E protein RseA N-terminal" evidence="8">
    <location>
        <begin position="7"/>
        <end position="84"/>
    </location>
</feature>
<dbReference type="InterPro" id="IPR036147">
    <property type="entry name" value="Anti-sigma_E_RseA_N_sf"/>
</dbReference>
<dbReference type="CDD" id="cd16328">
    <property type="entry name" value="RseA_N"/>
    <property type="match status" value="1"/>
</dbReference>
<dbReference type="InterPro" id="IPR052383">
    <property type="entry name" value="Anti-sigma-E_RseA-like"/>
</dbReference>
<feature type="domain" description="Anti sigma-E protein RseA C-terminal" evidence="9">
    <location>
        <begin position="130"/>
        <end position="180"/>
    </location>
</feature>
<evidence type="ECO:0000256" key="7">
    <source>
        <dbReference type="PIRNR" id="PIRNR016938"/>
    </source>
</evidence>
<keyword evidence="6 7" id="KW-0472">Membrane</keyword>
<dbReference type="GO" id="GO:0005886">
    <property type="term" value="C:plasma membrane"/>
    <property type="evidence" value="ECO:0007669"/>
    <property type="project" value="UniProtKB-SubCell"/>
</dbReference>
<evidence type="ECO:0000256" key="5">
    <source>
        <dbReference type="ARBA" id="ARBA00022989"/>
    </source>
</evidence>
<evidence type="ECO:0000313" key="10">
    <source>
        <dbReference type="EMBL" id="KMT64291.1"/>
    </source>
</evidence>
<dbReference type="Gene3D" id="1.10.10.880">
    <property type="entry name" value="Anti sigma-E protein RseA, N-terminal domain"/>
    <property type="match status" value="1"/>
</dbReference>
<dbReference type="EMBL" id="LAZL01000027">
    <property type="protein sequence ID" value="KMT64291.1"/>
    <property type="molecule type" value="Genomic_DNA"/>
</dbReference>
<keyword evidence="5" id="KW-1133">Transmembrane helix</keyword>
<dbReference type="AlphaFoldDB" id="A0A0J8JIK7"/>
<gene>
    <name evidence="10" type="ORF">XM47_14930</name>
</gene>
<keyword evidence="7" id="KW-0997">Cell inner membrane</keyword>
<dbReference type="STRING" id="1513271.XM47_14930"/>
<evidence type="ECO:0000256" key="2">
    <source>
        <dbReference type="ARBA" id="ARBA00005837"/>
    </source>
</evidence>
<evidence type="ECO:0000256" key="1">
    <source>
        <dbReference type="ARBA" id="ARBA00004162"/>
    </source>
</evidence>
<evidence type="ECO:0000313" key="11">
    <source>
        <dbReference type="Proteomes" id="UP000037600"/>
    </source>
</evidence>
<evidence type="ECO:0000259" key="8">
    <source>
        <dbReference type="Pfam" id="PF03872"/>
    </source>
</evidence>
<dbReference type="PANTHER" id="PTHR38104:SF1">
    <property type="entry name" value="ANTI-SIGMA-E FACTOR RSEA"/>
    <property type="match status" value="1"/>
</dbReference>
<keyword evidence="3 7" id="KW-1003">Cell membrane</keyword>
<dbReference type="PANTHER" id="PTHR38104">
    <property type="match status" value="1"/>
</dbReference>
<name>A0A0J8JIK7_9ALTE</name>
<dbReference type="Pfam" id="PF03872">
    <property type="entry name" value="RseA_N"/>
    <property type="match status" value="1"/>
</dbReference>
<dbReference type="RefSeq" id="WP_048694222.1">
    <property type="nucleotide sequence ID" value="NZ_KQ130499.1"/>
</dbReference>
<dbReference type="OrthoDB" id="6194196at2"/>
<dbReference type="InterPro" id="IPR005573">
    <property type="entry name" value="Anti-sigma_E_RseA_C"/>
</dbReference>
<proteinExistence type="inferred from homology"/>
<keyword evidence="11" id="KW-1185">Reference proteome</keyword>
<sequence>MNSKSVKESVSALVDGQDENSKAIDKLKHDASLSESFANYHLIGDAMRNELPDNLNLDLAANIAAAIEKEPVSFAPNAKVTAQNEEVADNKKSNVISWFKPAAQYGIAASFAAALVIGFQTETQQDVHVPQPVLQTFPIGGSLDPVSMQQVESIPTSRQYSAAEQSQRINAYIMDHAQQLKSRQTNAISAEQVKLQQAEPELDQ</sequence>
<comment type="subcellular location">
    <subcellularLocation>
        <location evidence="7">Cell inner membrane</location>
    </subcellularLocation>
    <subcellularLocation>
        <location evidence="1">Cell membrane</location>
        <topology evidence="1">Single-pass membrane protein</topology>
    </subcellularLocation>
</comment>
<evidence type="ECO:0000256" key="6">
    <source>
        <dbReference type="ARBA" id="ARBA00023136"/>
    </source>
</evidence>
<evidence type="ECO:0000256" key="3">
    <source>
        <dbReference type="ARBA" id="ARBA00022475"/>
    </source>
</evidence>
<protein>
    <recommendedName>
        <fullName evidence="7">Anti-sigma-E factor RseA</fullName>
    </recommendedName>
    <alternativeName>
        <fullName evidence="7">Regulator of SigE</fullName>
    </alternativeName>
    <alternativeName>
        <fullName evidence="7">Sigma-E anti-sigma factor RseA</fullName>
    </alternativeName>
    <alternativeName>
        <fullName evidence="7">Sigma-E factor negative regulatory protein</fullName>
    </alternativeName>
</protein>
<accession>A0A0J8JIK7</accession>
<dbReference type="InterPro" id="IPR026279">
    <property type="entry name" value="RseA"/>
</dbReference>